<dbReference type="AlphaFoldDB" id="A0A369JYY0"/>
<evidence type="ECO:0000313" key="2">
    <source>
        <dbReference type="EMBL" id="RDB26938.1"/>
    </source>
</evidence>
<name>A0A369JYY0_HYPMA</name>
<feature type="region of interest" description="Disordered" evidence="1">
    <location>
        <begin position="43"/>
        <end position="85"/>
    </location>
</feature>
<reference evidence="2" key="1">
    <citation type="submission" date="2018-04" db="EMBL/GenBank/DDBJ databases">
        <title>Whole genome sequencing of Hypsizygus marmoreus.</title>
        <authorList>
            <person name="Choi I.-G."/>
            <person name="Min B."/>
            <person name="Kim J.-G."/>
            <person name="Kim S."/>
            <person name="Oh Y.-L."/>
            <person name="Kong W.-S."/>
            <person name="Park H."/>
            <person name="Jeong J."/>
            <person name="Song E.-S."/>
        </authorList>
    </citation>
    <scope>NUCLEOTIDE SEQUENCE [LARGE SCALE GENOMIC DNA]</scope>
    <source>
        <strain evidence="2">51987-8</strain>
    </source>
</reference>
<feature type="region of interest" description="Disordered" evidence="1">
    <location>
        <begin position="1"/>
        <end position="31"/>
    </location>
</feature>
<feature type="compositionally biased region" description="Low complexity" evidence="1">
    <location>
        <begin position="16"/>
        <end position="29"/>
    </location>
</feature>
<feature type="region of interest" description="Disordered" evidence="1">
    <location>
        <begin position="101"/>
        <end position="126"/>
    </location>
</feature>
<sequence length="304" mass="32908">MRGRAHVARQAAKAESLFSCSSPPSTSPSEYRLRAIDLNEASSFSASSLPSQREPHSIRLSTSSNTVPMPSRTLPWSSAPPPHSRPLYRTIPLPAEDTEEQPIAGTGRAGAPMSMSPTSPPPASTTSVLLASWPDSPPRLCYQQFDHNMTTSLRPKLIQLHPTLQRACLSPSLMVLHLPSELSTVGAQSRSAPATNPSLGYLNIVITRYSAVTPVRPSPSNPVIVTVGDVLDVLERVADMFMDDHDGERHIQGVSEGERGWPDGSELAKRIRVLDSLKLHWRASTALEGIGAGSTTWQLVVECR</sequence>
<dbReference type="EMBL" id="LUEZ02000021">
    <property type="protein sequence ID" value="RDB26938.1"/>
    <property type="molecule type" value="Genomic_DNA"/>
</dbReference>
<evidence type="ECO:0000313" key="3">
    <source>
        <dbReference type="Proteomes" id="UP000076154"/>
    </source>
</evidence>
<comment type="caution">
    <text evidence="2">The sequence shown here is derived from an EMBL/GenBank/DDBJ whole genome shotgun (WGS) entry which is preliminary data.</text>
</comment>
<accession>A0A369JYY0</accession>
<protein>
    <submittedName>
        <fullName evidence="2">Uncharacterized protein</fullName>
    </submittedName>
</protein>
<feature type="compositionally biased region" description="Polar residues" evidence="1">
    <location>
        <begin position="59"/>
        <end position="68"/>
    </location>
</feature>
<dbReference type="Proteomes" id="UP000076154">
    <property type="component" value="Unassembled WGS sequence"/>
</dbReference>
<organism evidence="2 3">
    <name type="scientific">Hypsizygus marmoreus</name>
    <name type="common">White beech mushroom</name>
    <name type="synonym">Agaricus marmoreus</name>
    <dbReference type="NCBI Taxonomy" id="39966"/>
    <lineage>
        <taxon>Eukaryota</taxon>
        <taxon>Fungi</taxon>
        <taxon>Dikarya</taxon>
        <taxon>Basidiomycota</taxon>
        <taxon>Agaricomycotina</taxon>
        <taxon>Agaricomycetes</taxon>
        <taxon>Agaricomycetidae</taxon>
        <taxon>Agaricales</taxon>
        <taxon>Tricholomatineae</taxon>
        <taxon>Lyophyllaceae</taxon>
        <taxon>Hypsizygus</taxon>
    </lineage>
</organism>
<keyword evidence="3" id="KW-1185">Reference proteome</keyword>
<dbReference type="InParanoid" id="A0A369JYY0"/>
<gene>
    <name evidence="2" type="ORF">Hypma_005129</name>
</gene>
<proteinExistence type="predicted"/>
<evidence type="ECO:0000256" key="1">
    <source>
        <dbReference type="SAM" id="MobiDB-lite"/>
    </source>
</evidence>
<dbReference type="OrthoDB" id="3063559at2759"/>